<proteinExistence type="inferred from homology"/>
<dbReference type="OrthoDB" id="271910at2759"/>
<dbReference type="GO" id="GO:0031119">
    <property type="term" value="P:tRNA pseudouridine synthesis"/>
    <property type="evidence" value="ECO:0007669"/>
    <property type="project" value="TreeGrafter"/>
</dbReference>
<dbReference type="EC" id="5.4.99.12" evidence="4"/>
<feature type="chain" id="PRO_5019465916" description="tRNA pseudouridine synthase" evidence="6">
    <location>
        <begin position="35"/>
        <end position="443"/>
    </location>
</feature>
<organism evidence="8 9">
    <name type="scientific">Pseudo-nitzschia multistriata</name>
    <dbReference type="NCBI Taxonomy" id="183589"/>
    <lineage>
        <taxon>Eukaryota</taxon>
        <taxon>Sar</taxon>
        <taxon>Stramenopiles</taxon>
        <taxon>Ochrophyta</taxon>
        <taxon>Bacillariophyta</taxon>
        <taxon>Bacillariophyceae</taxon>
        <taxon>Bacillariophycidae</taxon>
        <taxon>Bacillariales</taxon>
        <taxon>Bacillariaceae</taxon>
        <taxon>Pseudo-nitzschia</taxon>
    </lineage>
</organism>
<dbReference type="InterPro" id="IPR020094">
    <property type="entry name" value="TruA/RsuA/RluB/E/F_N"/>
</dbReference>
<reference evidence="8 9" key="1">
    <citation type="submission" date="2019-01" db="EMBL/GenBank/DDBJ databases">
        <authorList>
            <person name="Ferrante I. M."/>
        </authorList>
    </citation>
    <scope>NUCLEOTIDE SEQUENCE [LARGE SCALE GENOMIC DNA]</scope>
    <source>
        <strain evidence="8 9">B856</strain>
    </source>
</reference>
<dbReference type="Gene3D" id="3.30.70.580">
    <property type="entry name" value="Pseudouridine synthase I, catalytic domain, N-terminal subdomain"/>
    <property type="match status" value="1"/>
</dbReference>
<evidence type="ECO:0000259" key="7">
    <source>
        <dbReference type="Pfam" id="PF01416"/>
    </source>
</evidence>
<dbReference type="EMBL" id="CAACVS010000688">
    <property type="protein sequence ID" value="VEU45117.1"/>
    <property type="molecule type" value="Genomic_DNA"/>
</dbReference>
<name>A0A448ZST3_9STRA</name>
<evidence type="ECO:0000256" key="1">
    <source>
        <dbReference type="ARBA" id="ARBA00009375"/>
    </source>
</evidence>
<dbReference type="InterPro" id="IPR020095">
    <property type="entry name" value="PsdUridine_synth_TruA_C"/>
</dbReference>
<feature type="domain" description="Pseudouridine synthase I TruA alpha/beta" evidence="7">
    <location>
        <begin position="304"/>
        <end position="437"/>
    </location>
</feature>
<dbReference type="Pfam" id="PF01416">
    <property type="entry name" value="PseudoU_synth_1"/>
    <property type="match status" value="1"/>
</dbReference>
<accession>A0A448ZST3</accession>
<dbReference type="Proteomes" id="UP000291116">
    <property type="component" value="Unassembled WGS sequence"/>
</dbReference>
<evidence type="ECO:0000256" key="2">
    <source>
        <dbReference type="ARBA" id="ARBA00022694"/>
    </source>
</evidence>
<comment type="similarity">
    <text evidence="1 4">Belongs to the tRNA pseudouridine synthase TruA family.</text>
</comment>
<sequence length="443" mass="50353">MTSARARFTPWMCTFFALLLPIFQSLLLHTKTLAFSPSLPVSVGSSKCRGRQYKEWSCQRATASNESKVNVRNSTEKKEEIATTSLPIRYNPSLLRFRCRISYDGTSFSGFQLQGGRVGSGGKQTYLSSRTENSNKKKTKKGKGKSKSKNNPRTIQGELERVLSTRFQRVVKVIGAGRTDGGVHARGQAIHFDLYQNETLGKPTNRSSADGFSFERDLEYTMNRMLPVDIRAWNLERASPEEVAETGSNFTLPGVYNWNAMRSSTSKLYSYRICVGDAMDPSERFHRWQLPWRGLDAARLQRILKKFEGQHDFVCFAGALEQQQKKTGIALGTIRTIHEIRLVKEVDIDRNRFDINLSDMGGDPSEHYYRIDIYLDGALYKMVRNIVGTAIDVCRESVSEEVLSDLLDRPKELKYSRKNNPCVPAPPNGLTLERVFYSDHEHF</sequence>
<dbReference type="PANTHER" id="PTHR11142">
    <property type="entry name" value="PSEUDOURIDYLATE SYNTHASE"/>
    <property type="match status" value="1"/>
</dbReference>
<evidence type="ECO:0000313" key="9">
    <source>
        <dbReference type="Proteomes" id="UP000291116"/>
    </source>
</evidence>
<gene>
    <name evidence="8" type="ORF">PSNMU_V1.4_AUG-EV-PASAV3_0122690</name>
</gene>
<feature type="compositionally biased region" description="Polar residues" evidence="5">
    <location>
        <begin position="123"/>
        <end position="132"/>
    </location>
</feature>
<dbReference type="HAMAP" id="MF_00171">
    <property type="entry name" value="TruA"/>
    <property type="match status" value="1"/>
</dbReference>
<feature type="signal peptide" evidence="6">
    <location>
        <begin position="1"/>
        <end position="34"/>
    </location>
</feature>
<protein>
    <recommendedName>
        <fullName evidence="4">tRNA pseudouridine synthase</fullName>
        <ecNumber evidence="4">5.4.99.12</ecNumber>
    </recommendedName>
</protein>
<keyword evidence="3 4" id="KW-0413">Isomerase</keyword>
<dbReference type="Gene3D" id="3.30.70.660">
    <property type="entry name" value="Pseudouridine synthase I, catalytic domain, C-terminal subdomain"/>
    <property type="match status" value="1"/>
</dbReference>
<dbReference type="InterPro" id="IPR001406">
    <property type="entry name" value="PsdUridine_synth_TruA"/>
</dbReference>
<dbReference type="SUPFAM" id="SSF55120">
    <property type="entry name" value="Pseudouridine synthase"/>
    <property type="match status" value="1"/>
</dbReference>
<keyword evidence="2 4" id="KW-0819">tRNA processing</keyword>
<evidence type="ECO:0000256" key="4">
    <source>
        <dbReference type="RuleBase" id="RU003792"/>
    </source>
</evidence>
<dbReference type="PANTHER" id="PTHR11142:SF0">
    <property type="entry name" value="TRNA PSEUDOURIDINE SYNTHASE-LIKE 1"/>
    <property type="match status" value="1"/>
</dbReference>
<feature type="compositionally biased region" description="Basic residues" evidence="5">
    <location>
        <begin position="136"/>
        <end position="150"/>
    </location>
</feature>
<dbReference type="GO" id="GO:0160147">
    <property type="term" value="F:tRNA pseudouridine(38-40) synthase activity"/>
    <property type="evidence" value="ECO:0007669"/>
    <property type="project" value="UniProtKB-EC"/>
</dbReference>
<dbReference type="AlphaFoldDB" id="A0A448ZST3"/>
<dbReference type="GO" id="GO:0003723">
    <property type="term" value="F:RNA binding"/>
    <property type="evidence" value="ECO:0007669"/>
    <property type="project" value="InterPro"/>
</dbReference>
<dbReference type="InterPro" id="IPR020103">
    <property type="entry name" value="PsdUridine_synth_cat_dom_sf"/>
</dbReference>
<evidence type="ECO:0000256" key="3">
    <source>
        <dbReference type="ARBA" id="ARBA00023235"/>
    </source>
</evidence>
<evidence type="ECO:0000256" key="5">
    <source>
        <dbReference type="SAM" id="MobiDB-lite"/>
    </source>
</evidence>
<evidence type="ECO:0000256" key="6">
    <source>
        <dbReference type="SAM" id="SignalP"/>
    </source>
</evidence>
<keyword evidence="9" id="KW-1185">Reference proteome</keyword>
<dbReference type="InterPro" id="IPR020097">
    <property type="entry name" value="PsdUridine_synth_TruA_a/b_dom"/>
</dbReference>
<comment type="catalytic activity">
    <reaction evidence="4">
        <text>uridine(38/39/40) in tRNA = pseudouridine(38/39/40) in tRNA</text>
        <dbReference type="Rhea" id="RHEA:22376"/>
        <dbReference type="Rhea" id="RHEA-COMP:10085"/>
        <dbReference type="Rhea" id="RHEA-COMP:10087"/>
        <dbReference type="ChEBI" id="CHEBI:65314"/>
        <dbReference type="ChEBI" id="CHEBI:65315"/>
        <dbReference type="EC" id="5.4.99.12"/>
    </reaction>
</comment>
<evidence type="ECO:0000313" key="8">
    <source>
        <dbReference type="EMBL" id="VEU45117.1"/>
    </source>
</evidence>
<feature type="region of interest" description="Disordered" evidence="5">
    <location>
        <begin position="118"/>
        <end position="156"/>
    </location>
</feature>
<keyword evidence="6" id="KW-0732">Signal</keyword>